<dbReference type="SMART" id="SM00347">
    <property type="entry name" value="HTH_MARR"/>
    <property type="match status" value="1"/>
</dbReference>
<dbReference type="PANTHER" id="PTHR33164">
    <property type="entry name" value="TRANSCRIPTIONAL REGULATOR, MARR FAMILY"/>
    <property type="match status" value="1"/>
</dbReference>
<comment type="caution">
    <text evidence="7">The sequence shown here is derived from an EMBL/GenBank/DDBJ whole genome shotgun (WGS) entry which is preliminary data.</text>
</comment>
<dbReference type="PROSITE" id="PS50995">
    <property type="entry name" value="HTH_MARR_2"/>
    <property type="match status" value="1"/>
</dbReference>
<keyword evidence="4" id="KW-0238">DNA-binding</keyword>
<dbReference type="Gene3D" id="1.10.10.10">
    <property type="entry name" value="Winged helix-like DNA-binding domain superfamily/Winged helix DNA-binding domain"/>
    <property type="match status" value="1"/>
</dbReference>
<evidence type="ECO:0000256" key="4">
    <source>
        <dbReference type="ARBA" id="ARBA00023125"/>
    </source>
</evidence>
<dbReference type="InterPro" id="IPR000835">
    <property type="entry name" value="HTH_MarR-typ"/>
</dbReference>
<comment type="subcellular location">
    <subcellularLocation>
        <location evidence="1">Cytoplasm</location>
    </subcellularLocation>
</comment>
<name>A0A5C4R661_9RHOB</name>
<dbReference type="Proteomes" id="UP000304880">
    <property type="component" value="Unassembled WGS sequence"/>
</dbReference>
<evidence type="ECO:0000256" key="1">
    <source>
        <dbReference type="ARBA" id="ARBA00004496"/>
    </source>
</evidence>
<feature type="domain" description="HTH marR-type" evidence="6">
    <location>
        <begin position="16"/>
        <end position="150"/>
    </location>
</feature>
<keyword evidence="3" id="KW-0805">Transcription regulation</keyword>
<proteinExistence type="predicted"/>
<evidence type="ECO:0000313" key="7">
    <source>
        <dbReference type="EMBL" id="TNH39171.1"/>
    </source>
</evidence>
<accession>A0A5C4R661</accession>
<dbReference type="Pfam" id="PF22381">
    <property type="entry name" value="Staph_reg_Sar_Rot"/>
    <property type="match status" value="1"/>
</dbReference>
<dbReference type="InterPro" id="IPR039422">
    <property type="entry name" value="MarR/SlyA-like"/>
</dbReference>
<protein>
    <submittedName>
        <fullName evidence="7">Winged helix-turn-helix transcriptional regulator</fullName>
    </submittedName>
</protein>
<keyword evidence="8" id="KW-1185">Reference proteome</keyword>
<evidence type="ECO:0000259" key="6">
    <source>
        <dbReference type="PROSITE" id="PS50995"/>
    </source>
</evidence>
<keyword evidence="5" id="KW-0804">Transcription</keyword>
<reference evidence="7 8" key="1">
    <citation type="submission" date="2019-06" db="EMBL/GenBank/DDBJ databases">
        <authorList>
            <person name="Li J."/>
        </authorList>
    </citation>
    <scope>NUCLEOTIDE SEQUENCE [LARGE SCALE GENOMIC DNA]</scope>
    <source>
        <strain evidence="7 8">CGMCC 1.8012</strain>
    </source>
</reference>
<evidence type="ECO:0000256" key="2">
    <source>
        <dbReference type="ARBA" id="ARBA00022490"/>
    </source>
</evidence>
<dbReference type="AlphaFoldDB" id="A0A5C4R661"/>
<dbReference type="InterPro" id="IPR055166">
    <property type="entry name" value="Transc_reg_Sar_Rot_HTH"/>
</dbReference>
<organism evidence="7 8">
    <name type="scientific">Paracoccus haeundaensis</name>
    <dbReference type="NCBI Taxonomy" id="225362"/>
    <lineage>
        <taxon>Bacteria</taxon>
        <taxon>Pseudomonadati</taxon>
        <taxon>Pseudomonadota</taxon>
        <taxon>Alphaproteobacteria</taxon>
        <taxon>Rhodobacterales</taxon>
        <taxon>Paracoccaceae</taxon>
        <taxon>Paracoccus</taxon>
    </lineage>
</organism>
<dbReference type="GO" id="GO:0006950">
    <property type="term" value="P:response to stress"/>
    <property type="evidence" value="ECO:0007669"/>
    <property type="project" value="TreeGrafter"/>
</dbReference>
<dbReference type="InterPro" id="IPR036388">
    <property type="entry name" value="WH-like_DNA-bd_sf"/>
</dbReference>
<sequence length="154" mass="17030">MCMSDDPALSSLSPFDQMLCFDVYAVNLAFGRIYKPLLDPLGLTYPQFLVMMALWANDHQSVGGIGDSLGLDSSTLTPLIKRLEAANLVTRQRDSRDERRVIVSLSPQGADLQGQSERVIACVTGNTGLDDRTAQALREQLRRLRHQLQQSPQG</sequence>
<dbReference type="EMBL" id="VDDC01000018">
    <property type="protein sequence ID" value="TNH39171.1"/>
    <property type="molecule type" value="Genomic_DNA"/>
</dbReference>
<gene>
    <name evidence="7" type="ORF">FHD67_11530</name>
</gene>
<dbReference type="SUPFAM" id="SSF46785">
    <property type="entry name" value="Winged helix' DNA-binding domain"/>
    <property type="match status" value="1"/>
</dbReference>
<dbReference type="GO" id="GO:0003700">
    <property type="term" value="F:DNA-binding transcription factor activity"/>
    <property type="evidence" value="ECO:0007669"/>
    <property type="project" value="InterPro"/>
</dbReference>
<dbReference type="FunFam" id="1.10.10.10:FF:000163">
    <property type="entry name" value="MarR family transcriptional regulator"/>
    <property type="match status" value="1"/>
</dbReference>
<dbReference type="GO" id="GO:0003677">
    <property type="term" value="F:DNA binding"/>
    <property type="evidence" value="ECO:0007669"/>
    <property type="project" value="UniProtKB-KW"/>
</dbReference>
<dbReference type="PANTHER" id="PTHR33164:SF5">
    <property type="entry name" value="ORGANIC HYDROPEROXIDE RESISTANCE TRANSCRIPTIONAL REGULATOR"/>
    <property type="match status" value="1"/>
</dbReference>
<dbReference type="InterPro" id="IPR036390">
    <property type="entry name" value="WH_DNA-bd_sf"/>
</dbReference>
<evidence type="ECO:0000256" key="3">
    <source>
        <dbReference type="ARBA" id="ARBA00023015"/>
    </source>
</evidence>
<evidence type="ECO:0000256" key="5">
    <source>
        <dbReference type="ARBA" id="ARBA00023163"/>
    </source>
</evidence>
<keyword evidence="2" id="KW-0963">Cytoplasm</keyword>
<evidence type="ECO:0000313" key="8">
    <source>
        <dbReference type="Proteomes" id="UP000304880"/>
    </source>
</evidence>
<dbReference type="GO" id="GO:0005737">
    <property type="term" value="C:cytoplasm"/>
    <property type="evidence" value="ECO:0007669"/>
    <property type="project" value="UniProtKB-SubCell"/>
</dbReference>